<dbReference type="SMART" id="SM00192">
    <property type="entry name" value="LDLa"/>
    <property type="match status" value="1"/>
</dbReference>
<dbReference type="InterPro" id="IPR000742">
    <property type="entry name" value="EGF"/>
</dbReference>
<dbReference type="PROSITE" id="PS50026">
    <property type="entry name" value="EGF_3"/>
    <property type="match status" value="1"/>
</dbReference>
<feature type="disulfide bond" evidence="3">
    <location>
        <begin position="40"/>
        <end position="55"/>
    </location>
</feature>
<name>A0A813P6G4_ADIRI</name>
<proteinExistence type="predicted"/>
<sequence>MKCLGGTNNRTYCRRTCPNDASMRYLCNDGTTCISTGQLCDFDVDCSSEDDELLCKKINESDGDVIISTTRICSKSETYQNRLMTSLCGLDETKKLLIKPFQLYFEQFERRRSRSLEELIPESVGRFRRPCHRGVPIQVHNENNSNFQRYCLMSAELLRTNLPSCPCSSDSFCIEFSNVCLCPLHKFGERSYVCRSECEQNVSVCVNNGLCVPKDIRLWTTSKNDFMCVCPLRFFGDHCQEENLRVEIILGKRSIRDATLVFAHFITIHPNEQPTSISVIPIIPCDQTNVVFHTSIEFHLLFGQVYQNYYLIYLRQSKEELFNKIVIDLLPSFRCLHIKELLPDEIVKFHPLRCAKHYHTPYREDSNLTCFHDLETFMCLGNNHHRANCFDFHFNSKHDCQGNNSCLNDAQCFQDLTFKVYFFRPRSK</sequence>
<evidence type="ECO:0000313" key="6">
    <source>
        <dbReference type="Proteomes" id="UP000663828"/>
    </source>
</evidence>
<dbReference type="EMBL" id="CAJNOR010000010">
    <property type="protein sequence ID" value="CAF0749988.1"/>
    <property type="molecule type" value="Genomic_DNA"/>
</dbReference>
<evidence type="ECO:0000256" key="3">
    <source>
        <dbReference type="PROSITE-ProRule" id="PRU00124"/>
    </source>
</evidence>
<dbReference type="InterPro" id="IPR036055">
    <property type="entry name" value="LDL_receptor-like_sf"/>
</dbReference>
<dbReference type="SUPFAM" id="SSF57424">
    <property type="entry name" value="LDL receptor-like module"/>
    <property type="match status" value="1"/>
</dbReference>
<accession>A0A813P6G4</accession>
<dbReference type="PROSITE" id="PS00022">
    <property type="entry name" value="EGF_1"/>
    <property type="match status" value="1"/>
</dbReference>
<dbReference type="Proteomes" id="UP000663828">
    <property type="component" value="Unassembled WGS sequence"/>
</dbReference>
<comment type="caution">
    <text evidence="5">The sequence shown here is derived from an EMBL/GenBank/DDBJ whole genome shotgun (WGS) entry which is preliminary data.</text>
</comment>
<evidence type="ECO:0000313" key="5">
    <source>
        <dbReference type="EMBL" id="CAF0749988.1"/>
    </source>
</evidence>
<evidence type="ECO:0000256" key="2">
    <source>
        <dbReference type="PROSITE-ProRule" id="PRU00076"/>
    </source>
</evidence>
<reference evidence="5" key="1">
    <citation type="submission" date="2021-02" db="EMBL/GenBank/DDBJ databases">
        <authorList>
            <person name="Nowell W R."/>
        </authorList>
    </citation>
    <scope>NUCLEOTIDE SEQUENCE</scope>
</reference>
<evidence type="ECO:0000259" key="4">
    <source>
        <dbReference type="PROSITE" id="PS50026"/>
    </source>
</evidence>
<dbReference type="PROSITE" id="PS50068">
    <property type="entry name" value="LDLRA_2"/>
    <property type="match status" value="1"/>
</dbReference>
<feature type="disulfide bond" evidence="2">
    <location>
        <begin position="230"/>
        <end position="239"/>
    </location>
</feature>
<dbReference type="SMART" id="SM00181">
    <property type="entry name" value="EGF"/>
    <property type="match status" value="2"/>
</dbReference>
<evidence type="ECO:0000256" key="1">
    <source>
        <dbReference type="ARBA" id="ARBA00023157"/>
    </source>
</evidence>
<dbReference type="SUPFAM" id="SSF57196">
    <property type="entry name" value="EGF/Laminin"/>
    <property type="match status" value="1"/>
</dbReference>
<keyword evidence="1 2" id="KW-1015">Disulfide bond</keyword>
<protein>
    <recommendedName>
        <fullName evidence="4">EGF-like domain-containing protein</fullName>
    </recommendedName>
</protein>
<dbReference type="InterPro" id="IPR023415">
    <property type="entry name" value="LDLR_class-A_CS"/>
</dbReference>
<dbReference type="Gene3D" id="2.10.25.10">
    <property type="entry name" value="Laminin"/>
    <property type="match status" value="1"/>
</dbReference>
<dbReference type="AlphaFoldDB" id="A0A813P6G4"/>
<gene>
    <name evidence="5" type="ORF">XAT740_LOCUS366</name>
</gene>
<keyword evidence="6" id="KW-1185">Reference proteome</keyword>
<comment type="caution">
    <text evidence="2">Lacks conserved residue(s) required for the propagation of feature annotation.</text>
</comment>
<dbReference type="InterPro" id="IPR002172">
    <property type="entry name" value="LDrepeatLR_classA_rpt"/>
</dbReference>
<dbReference type="PROSITE" id="PS01209">
    <property type="entry name" value="LDLRA_1"/>
    <property type="match status" value="1"/>
</dbReference>
<feature type="domain" description="EGF-like" evidence="4">
    <location>
        <begin position="195"/>
        <end position="240"/>
    </location>
</feature>
<keyword evidence="2" id="KW-0245">EGF-like domain</keyword>
<organism evidence="5 6">
    <name type="scientific">Adineta ricciae</name>
    <name type="common">Rotifer</name>
    <dbReference type="NCBI Taxonomy" id="249248"/>
    <lineage>
        <taxon>Eukaryota</taxon>
        <taxon>Metazoa</taxon>
        <taxon>Spiralia</taxon>
        <taxon>Gnathifera</taxon>
        <taxon>Rotifera</taxon>
        <taxon>Eurotatoria</taxon>
        <taxon>Bdelloidea</taxon>
        <taxon>Adinetida</taxon>
        <taxon>Adinetidae</taxon>
        <taxon>Adineta</taxon>
    </lineage>
</organism>